<evidence type="ECO:0000313" key="2">
    <source>
        <dbReference type="EMBL" id="ETW58041.1"/>
    </source>
</evidence>
<dbReference type="EMBL" id="KI927757">
    <property type="protein sequence ID" value="ETW58041.1"/>
    <property type="molecule type" value="Genomic_DNA"/>
</dbReference>
<organism evidence="2 3">
    <name type="scientific">Plasmodium falciparum (isolate Camp / Malaysia)</name>
    <dbReference type="NCBI Taxonomy" id="5835"/>
    <lineage>
        <taxon>Eukaryota</taxon>
        <taxon>Sar</taxon>
        <taxon>Alveolata</taxon>
        <taxon>Apicomplexa</taxon>
        <taxon>Aconoidasida</taxon>
        <taxon>Haemosporida</taxon>
        <taxon>Plasmodiidae</taxon>
        <taxon>Plasmodium</taxon>
        <taxon>Plasmodium (Laverania)</taxon>
    </lineage>
</organism>
<dbReference type="SUPFAM" id="SSF140924">
    <property type="entry name" value="Duffy binding domain-like"/>
    <property type="match status" value="1"/>
</dbReference>
<dbReference type="OrthoDB" id="379146at2759"/>
<feature type="domain" description="Duffy-antigen binding" evidence="1">
    <location>
        <begin position="46"/>
        <end position="118"/>
    </location>
</feature>
<gene>
    <name evidence="2" type="ORF">PFMC_06063</name>
</gene>
<dbReference type="Gene3D" id="1.20.1310.20">
    <property type="entry name" value="Duffy-antigen binding domain"/>
    <property type="match status" value="1"/>
</dbReference>
<feature type="non-terminal residue" evidence="2">
    <location>
        <position position="123"/>
    </location>
</feature>
<sequence length="123" mass="14569">MDPKMSGEDHLNEVGENHNCGGIMVRTNGEWKSTHDLKYKRLDNRMYVSPRRQKFCVHHLDKARSLNDLRTRLCTVAANQGYNLAIKYEEYRKHYFVPPCHALKYSFYDYEHIILGDDPLELH</sequence>
<protein>
    <recommendedName>
        <fullName evidence="1">Duffy-antigen binding domain-containing protein</fullName>
    </recommendedName>
</protein>
<name>A0A024WZN3_PLAFC</name>
<reference evidence="2 3" key="1">
    <citation type="submission" date="2013-02" db="EMBL/GenBank/DDBJ databases">
        <title>The Genome Annotation of Plasmodium falciparum CAMP/Malaysia.</title>
        <authorList>
            <consortium name="The Broad Institute Genome Sequencing Platform"/>
            <consortium name="The Broad Institute Genome Sequencing Center for Infectious Disease"/>
            <person name="Neafsey D."/>
            <person name="Hoffman S."/>
            <person name="Volkman S."/>
            <person name="Rosenthal P."/>
            <person name="Walker B."/>
            <person name="Young S.K."/>
            <person name="Zeng Q."/>
            <person name="Gargeya S."/>
            <person name="Fitzgerald M."/>
            <person name="Haas B."/>
            <person name="Abouelleil A."/>
            <person name="Allen A.W."/>
            <person name="Alvarado L."/>
            <person name="Arachchi H.M."/>
            <person name="Berlin A.M."/>
            <person name="Chapman S.B."/>
            <person name="Gainer-Dewar J."/>
            <person name="Goldberg J."/>
            <person name="Griggs A."/>
            <person name="Gujja S."/>
            <person name="Hansen M."/>
            <person name="Howarth C."/>
            <person name="Imamovic A."/>
            <person name="Ireland A."/>
            <person name="Larimer J."/>
            <person name="McCowan C."/>
            <person name="Murphy C."/>
            <person name="Pearson M."/>
            <person name="Poon T.W."/>
            <person name="Priest M."/>
            <person name="Roberts A."/>
            <person name="Saif S."/>
            <person name="Shea T."/>
            <person name="Sisk P."/>
            <person name="Sykes S."/>
            <person name="Wortman J."/>
            <person name="Nusbaum C."/>
            <person name="Birren B."/>
        </authorList>
    </citation>
    <scope>NUCLEOTIDE SEQUENCE [LARGE SCALE GENOMIC DNA]</scope>
    <source>
        <strain evidence="2 3">CAMP/Malaysia</strain>
    </source>
</reference>
<dbReference type="GO" id="GO:0016020">
    <property type="term" value="C:membrane"/>
    <property type="evidence" value="ECO:0007669"/>
    <property type="project" value="InterPro"/>
</dbReference>
<dbReference type="Pfam" id="PF05424">
    <property type="entry name" value="Duffy_binding"/>
    <property type="match status" value="1"/>
</dbReference>
<reference evidence="2 3" key="2">
    <citation type="submission" date="2013-02" db="EMBL/GenBank/DDBJ databases">
        <title>The Genome Sequence of Plasmodium falciparum CAMP/Malaysia.</title>
        <authorList>
            <consortium name="The Broad Institute Genome Sequencing Platform"/>
            <consortium name="The Broad Institute Genome Sequencing Center for Infectious Disease"/>
            <person name="Neafsey D."/>
            <person name="Cheeseman I."/>
            <person name="Volkman S."/>
            <person name="Adams J."/>
            <person name="Walker B."/>
            <person name="Young S.K."/>
            <person name="Zeng Q."/>
            <person name="Gargeya S."/>
            <person name="Fitzgerald M."/>
            <person name="Haas B."/>
            <person name="Abouelleil A."/>
            <person name="Alvarado L."/>
            <person name="Arachchi H.M."/>
            <person name="Berlin A.M."/>
            <person name="Chapman S.B."/>
            <person name="Dewar J."/>
            <person name="Goldberg J."/>
            <person name="Griggs A."/>
            <person name="Gujja S."/>
            <person name="Hansen M."/>
            <person name="Howarth C."/>
            <person name="Imamovic A."/>
            <person name="Larimer J."/>
            <person name="McCowan C."/>
            <person name="Murphy C."/>
            <person name="Neiman D."/>
            <person name="Pearson M."/>
            <person name="Priest M."/>
            <person name="Roberts A."/>
            <person name="Saif S."/>
            <person name="Shea T."/>
            <person name="Sisk P."/>
            <person name="Sykes S."/>
            <person name="Wortman J."/>
            <person name="Nusbaum C."/>
            <person name="Birren B."/>
        </authorList>
    </citation>
    <scope>NUCLEOTIDE SEQUENCE [LARGE SCALE GENOMIC DNA]</scope>
    <source>
        <strain evidence="2 3">CAMP/Malaysia</strain>
    </source>
</reference>
<dbReference type="InterPro" id="IPR008602">
    <property type="entry name" value="Duffy-antigen-binding"/>
</dbReference>
<evidence type="ECO:0000259" key="1">
    <source>
        <dbReference type="Pfam" id="PF05424"/>
    </source>
</evidence>
<dbReference type="Proteomes" id="UP000030694">
    <property type="component" value="Unassembled WGS sequence"/>
</dbReference>
<dbReference type="GO" id="GO:0046789">
    <property type="term" value="F:host cell surface receptor binding"/>
    <property type="evidence" value="ECO:0007669"/>
    <property type="project" value="InterPro"/>
</dbReference>
<dbReference type="InterPro" id="IPR042202">
    <property type="entry name" value="Duffy-ag-bd_sf"/>
</dbReference>
<proteinExistence type="predicted"/>
<accession>A0A024WZN3</accession>
<dbReference type="AlphaFoldDB" id="A0A024WZN3"/>
<evidence type="ECO:0000313" key="3">
    <source>
        <dbReference type="Proteomes" id="UP000030694"/>
    </source>
</evidence>